<dbReference type="EMBL" id="PHFL01000062">
    <property type="protein sequence ID" value="RFM23574.1"/>
    <property type="molecule type" value="Genomic_DNA"/>
</dbReference>
<reference evidence="3 4" key="1">
    <citation type="journal article" date="2011" name="ISME J.">
        <title>Community ecology of hot spring cyanobacterial mats: predominant populations and their functional potential.</title>
        <authorList>
            <person name="Klatt C.G."/>
            <person name="Wood J.M."/>
            <person name="Rusch D.B."/>
            <person name="Bateson M.M."/>
            <person name="Hamamura N."/>
            <person name="Heidelberg J.F."/>
            <person name="Grossman A.R."/>
            <person name="Bhaya D."/>
            <person name="Cohan F.M."/>
            <person name="Kuhl M."/>
            <person name="Bryant D.A."/>
            <person name="Ward D.M."/>
        </authorList>
    </citation>
    <scope>NUCLEOTIDE SEQUENCE [LARGE SCALE GENOMIC DNA]</scope>
    <source>
        <strain evidence="3">OS</strain>
    </source>
</reference>
<name>A0A395M0Y3_9BACT</name>
<dbReference type="PANTHER" id="PTHR43008">
    <property type="entry name" value="BENZIL REDUCTASE"/>
    <property type="match status" value="1"/>
</dbReference>
<comment type="similarity">
    <text evidence="1">Belongs to the short-chain dehydrogenases/reductases (SDR) family.</text>
</comment>
<accession>A0A395M0Y3</accession>
<organism evidence="3 4">
    <name type="scientific">Candidatus Thermochlorobacter aerophilus</name>
    <dbReference type="NCBI Taxonomy" id="1868324"/>
    <lineage>
        <taxon>Bacteria</taxon>
        <taxon>Pseudomonadati</taxon>
        <taxon>Chlorobiota</taxon>
        <taxon>Chlorobiia</taxon>
        <taxon>Chlorobiales</taxon>
        <taxon>Candidatus Thermochlorobacteriaceae</taxon>
        <taxon>Candidatus Thermochlorobacter</taxon>
    </lineage>
</organism>
<dbReference type="Gene3D" id="3.40.50.720">
    <property type="entry name" value="NAD(P)-binding Rossmann-like Domain"/>
    <property type="match status" value="1"/>
</dbReference>
<evidence type="ECO:0000256" key="1">
    <source>
        <dbReference type="ARBA" id="ARBA00006484"/>
    </source>
</evidence>
<protein>
    <submittedName>
        <fullName evidence="3">SDR family NAD(P)-dependent oxidoreductase</fullName>
    </submittedName>
</protein>
<gene>
    <name evidence="3" type="ORF">D0433_10460</name>
</gene>
<sequence length="238" mass="25856">MAQNTATVKKVAFITGAAGNLGMAVTKKFLQEGYHVVATLEPAVDNSAFLAAYPETETYTIDVTQEAPMAELVKQVIERHQRIDAGIFLVGGFAMGNLTDTSEALLEKMFRLNFKSTFFSAKPVFEHMLKQGFGNLVFIGARAGLDLKHSGYAVAYGLSKSLVFRLAELFNGEGNAKGVSASVIVPSIIDTPQNRAAMPDADYKSWIKPDELADAIYFTCSTVGSKLRDTILKVYHDA</sequence>
<dbReference type="PRINTS" id="PR00081">
    <property type="entry name" value="GDHRDH"/>
</dbReference>
<comment type="caution">
    <text evidence="3">The sequence shown here is derived from an EMBL/GenBank/DDBJ whole genome shotgun (WGS) entry which is preliminary data.</text>
</comment>
<dbReference type="SUPFAM" id="SSF51735">
    <property type="entry name" value="NAD(P)-binding Rossmann-fold domains"/>
    <property type="match status" value="1"/>
</dbReference>
<evidence type="ECO:0000313" key="4">
    <source>
        <dbReference type="Proteomes" id="UP000266389"/>
    </source>
</evidence>
<dbReference type="InterPro" id="IPR002347">
    <property type="entry name" value="SDR_fam"/>
</dbReference>
<dbReference type="InterPro" id="IPR036291">
    <property type="entry name" value="NAD(P)-bd_dom_sf"/>
</dbReference>
<proteinExistence type="inferred from homology"/>
<dbReference type="Proteomes" id="UP000266389">
    <property type="component" value="Unassembled WGS sequence"/>
</dbReference>
<keyword evidence="2" id="KW-0560">Oxidoreductase</keyword>
<dbReference type="Pfam" id="PF00106">
    <property type="entry name" value="adh_short"/>
    <property type="match status" value="1"/>
</dbReference>
<dbReference type="AlphaFoldDB" id="A0A395M0Y3"/>
<dbReference type="GO" id="GO:0050664">
    <property type="term" value="F:oxidoreductase activity, acting on NAD(P)H, oxygen as acceptor"/>
    <property type="evidence" value="ECO:0007669"/>
    <property type="project" value="TreeGrafter"/>
</dbReference>
<evidence type="ECO:0000313" key="3">
    <source>
        <dbReference type="EMBL" id="RFM23574.1"/>
    </source>
</evidence>
<dbReference type="PANTHER" id="PTHR43008:SF4">
    <property type="entry name" value="CHAIN DEHYDROGENASE, PUTATIVE (AFU_ORTHOLOGUE AFUA_4G08710)-RELATED"/>
    <property type="match status" value="1"/>
</dbReference>
<evidence type="ECO:0000256" key="2">
    <source>
        <dbReference type="ARBA" id="ARBA00023002"/>
    </source>
</evidence>